<evidence type="ECO:0008006" key="3">
    <source>
        <dbReference type="Google" id="ProtNLM"/>
    </source>
</evidence>
<dbReference type="SUPFAM" id="SSF53448">
    <property type="entry name" value="Nucleotide-diphospho-sugar transferases"/>
    <property type="match status" value="1"/>
</dbReference>
<evidence type="ECO:0000313" key="2">
    <source>
        <dbReference type="Proteomes" id="UP000249794"/>
    </source>
</evidence>
<accession>A0A2W4WD67</accession>
<evidence type="ECO:0000313" key="1">
    <source>
        <dbReference type="EMBL" id="PZO42470.1"/>
    </source>
</evidence>
<dbReference type="Proteomes" id="UP000249794">
    <property type="component" value="Unassembled WGS sequence"/>
</dbReference>
<dbReference type="Gene3D" id="3.90.550.10">
    <property type="entry name" value="Spore Coat Polysaccharide Biosynthesis Protein SpsA, Chain A"/>
    <property type="match status" value="1"/>
</dbReference>
<gene>
    <name evidence="1" type="ORF">DCF15_22920</name>
</gene>
<dbReference type="InterPro" id="IPR029044">
    <property type="entry name" value="Nucleotide-diphossugar_trans"/>
</dbReference>
<organism evidence="1 2">
    <name type="scientific">Phormidesmis priestleyi</name>
    <dbReference type="NCBI Taxonomy" id="268141"/>
    <lineage>
        <taxon>Bacteria</taxon>
        <taxon>Bacillati</taxon>
        <taxon>Cyanobacteriota</taxon>
        <taxon>Cyanophyceae</taxon>
        <taxon>Leptolyngbyales</taxon>
        <taxon>Leptolyngbyaceae</taxon>
        <taxon>Phormidesmis</taxon>
    </lineage>
</organism>
<proteinExistence type="predicted"/>
<name>A0A2W4WD67_9CYAN</name>
<dbReference type="PANTHER" id="PTHR36529:SF1">
    <property type="entry name" value="GLYCOSYLTRANSFERASE"/>
    <property type="match status" value="1"/>
</dbReference>
<dbReference type="PANTHER" id="PTHR36529">
    <property type="entry name" value="SLL1095 PROTEIN"/>
    <property type="match status" value="1"/>
</dbReference>
<reference evidence="2" key="1">
    <citation type="submission" date="2018-04" db="EMBL/GenBank/DDBJ databases">
        <authorList>
            <person name="Cornet L."/>
        </authorList>
    </citation>
    <scope>NUCLEOTIDE SEQUENCE [LARGE SCALE GENOMIC DNA]</scope>
</reference>
<comment type="caution">
    <text evidence="1">The sequence shown here is derived from an EMBL/GenBank/DDBJ whole genome shotgun (WGS) entry which is preliminary data.</text>
</comment>
<sequence length="219" mass="25278">MFKKRLMLFVRYPRAGQTKTRLIPTLGAAGAAQLQREMAEYLLHRLQQPHWQLQVHFTGGTRLEMIAWLGNKLSYYAQVGEDLGDRLQYGFQQGFQPSQPHPQTHQLPIPMLAIGADCIDLSADHVHQAFEALEHREIVLGPAQDGGYYLIGIRQFRPTLKTLFDGIDWSTPHVLQQTQARIRQLGLSWAQLETLSDIDRPEDLVLWERVQMVSKFFYR</sequence>
<dbReference type="Pfam" id="PF09837">
    <property type="entry name" value="DUF2064"/>
    <property type="match status" value="1"/>
</dbReference>
<dbReference type="InterPro" id="IPR018641">
    <property type="entry name" value="Trfase_1_rSAM/seldom-assoc"/>
</dbReference>
<dbReference type="AlphaFoldDB" id="A0A2W4WD67"/>
<dbReference type="NCBIfam" id="TIGR04282">
    <property type="entry name" value="glyco_like_cofC"/>
    <property type="match status" value="1"/>
</dbReference>
<reference evidence="1 2" key="2">
    <citation type="submission" date="2018-06" db="EMBL/GenBank/DDBJ databases">
        <title>Metagenomic assembly of (sub)arctic Cyanobacteria and their associated microbiome from non-axenic cultures.</title>
        <authorList>
            <person name="Baurain D."/>
        </authorList>
    </citation>
    <scope>NUCLEOTIDE SEQUENCE [LARGE SCALE GENOMIC DNA]</scope>
    <source>
        <strain evidence="1">ULC027bin1</strain>
    </source>
</reference>
<dbReference type="EMBL" id="QBMP01000426">
    <property type="protein sequence ID" value="PZO42470.1"/>
    <property type="molecule type" value="Genomic_DNA"/>
</dbReference>
<protein>
    <recommendedName>
        <fullName evidence="3">Glycosyltransferase</fullName>
    </recommendedName>
</protein>